<evidence type="ECO:0000313" key="3">
    <source>
        <dbReference type="RefSeq" id="XP_027120001.1"/>
    </source>
</evidence>
<dbReference type="OrthoDB" id="1931432at2759"/>
<dbReference type="PANTHER" id="PTHR34374:SF1">
    <property type="entry name" value="LARGE RIBOSOMAL RNA SUBUNIT ACCUMULATION PROTEIN YCED HOMOLOG 1, CHLOROPLASTIC"/>
    <property type="match status" value="1"/>
</dbReference>
<dbReference type="InterPro" id="IPR003772">
    <property type="entry name" value="YceD"/>
</dbReference>
<sequence>MPIYSSYSVVSSNVIPLQFCNLKIQNVSVLHPSLEFFPRKCSTYLASGCNKKPRIILQSGRLRAGSSKNSSNVVAEESAVARGFEWDDGQVEELGEMVEDEEEGPLPWEGAVIYKRSASISHIEYCTTLERLGLGKVSSGVSKTQASELGLRVTKAVKDYPDGTPVLISMDVMKKKQKLRLDGIVRTVFALDCNRCGESAAKSVFSNFSLVLSEEPFEEPETMDMGVIYGEEKFRSFDNDGLEDEDNDIDDQLHFPPEDKEIDISKPIRDILHVEITIDAICDPKCKGICLRCGTNLNIGSCKCRTQDTAEKHYGPLGNLRKQMQQS</sequence>
<dbReference type="GeneID" id="113736970"/>
<dbReference type="AlphaFoldDB" id="A0A6P6WZ94"/>
<dbReference type="RefSeq" id="XP_027120001.1">
    <property type="nucleotide sequence ID" value="XM_027264200.1"/>
</dbReference>
<gene>
    <name evidence="2 3" type="primary">LOC113736970</name>
</gene>
<keyword evidence="1" id="KW-1185">Reference proteome</keyword>
<dbReference type="Proteomes" id="UP001652660">
    <property type="component" value="Chromosome 3e"/>
</dbReference>
<reference evidence="1" key="1">
    <citation type="journal article" date="2025" name="Foods">
        <title>Unveiling the Microbial Signatures of Arabica Coffee Cherries: Insights into Ripeness Specific Diversity, Functional Traits, and Implications for Quality and Safety.</title>
        <authorList>
            <consortium name="RefSeq"/>
            <person name="Tenea G.N."/>
            <person name="Cifuentes V."/>
            <person name="Reyes P."/>
            <person name="Cevallos-Vallejos M."/>
        </authorList>
    </citation>
    <scope>NUCLEOTIDE SEQUENCE [LARGE SCALE GENOMIC DNA]</scope>
</reference>
<dbReference type="RefSeq" id="XP_027120000.1">
    <property type="nucleotide sequence ID" value="XM_027264199.1"/>
</dbReference>
<evidence type="ECO:0000313" key="1">
    <source>
        <dbReference type="Proteomes" id="UP001652660"/>
    </source>
</evidence>
<protein>
    <submittedName>
        <fullName evidence="2 3">Large ribosomal RNA subunit accumulation protein YCED homolog 1, chloroplastic-like</fullName>
    </submittedName>
</protein>
<accession>A0A6P6WZ94</accession>
<proteinExistence type="predicted"/>
<dbReference type="Pfam" id="PF02620">
    <property type="entry name" value="YceD"/>
    <property type="match status" value="1"/>
</dbReference>
<reference evidence="2 3" key="2">
    <citation type="submission" date="2025-04" db="UniProtKB">
        <authorList>
            <consortium name="RefSeq"/>
        </authorList>
    </citation>
    <scope>IDENTIFICATION</scope>
    <source>
        <tissue evidence="2 3">Leaves</tissue>
    </source>
</reference>
<organism evidence="1 3">
    <name type="scientific">Coffea arabica</name>
    <name type="common">Arabian coffee</name>
    <dbReference type="NCBI Taxonomy" id="13443"/>
    <lineage>
        <taxon>Eukaryota</taxon>
        <taxon>Viridiplantae</taxon>
        <taxon>Streptophyta</taxon>
        <taxon>Embryophyta</taxon>
        <taxon>Tracheophyta</taxon>
        <taxon>Spermatophyta</taxon>
        <taxon>Magnoliopsida</taxon>
        <taxon>eudicotyledons</taxon>
        <taxon>Gunneridae</taxon>
        <taxon>Pentapetalae</taxon>
        <taxon>asterids</taxon>
        <taxon>lamiids</taxon>
        <taxon>Gentianales</taxon>
        <taxon>Rubiaceae</taxon>
        <taxon>Ixoroideae</taxon>
        <taxon>Gardenieae complex</taxon>
        <taxon>Bertiereae - Coffeeae clade</taxon>
        <taxon>Coffeeae</taxon>
        <taxon>Coffea</taxon>
    </lineage>
</organism>
<dbReference type="PANTHER" id="PTHR34374">
    <property type="entry name" value="LARGE RIBOSOMAL RNA SUBUNIT ACCUMULATION PROTEIN YCED HOMOLOG 1, CHLOROPLASTIC"/>
    <property type="match status" value="1"/>
</dbReference>
<name>A0A6P6WZ94_COFAR</name>
<evidence type="ECO:0000313" key="2">
    <source>
        <dbReference type="RefSeq" id="XP_027120000.1"/>
    </source>
</evidence>